<evidence type="ECO:0000259" key="6">
    <source>
        <dbReference type="Pfam" id="PF01765"/>
    </source>
</evidence>
<sequence>MTEAILKDTQGRMKKAEQAYVRELGSIRAGRANPSLLNRINIEYYGVPTPLNQVAQISVPEARVLLITPYDKNALGDIEKALNQSDIGIPPANDGNVIRLVVPALTEERRKDIAKQVGKEAENAKIAVRNIRRDAIDSLKKAEKDGELTKDDLHHYEEEVQKLTDASVKAIDKLSAEKEKEILEG</sequence>
<dbReference type="GO" id="GO:0005737">
    <property type="term" value="C:cytoplasm"/>
    <property type="evidence" value="ECO:0007669"/>
    <property type="project" value="UniProtKB-SubCell"/>
</dbReference>
<feature type="domain" description="Ribosome recycling factor" evidence="6">
    <location>
        <begin position="22"/>
        <end position="183"/>
    </location>
</feature>
<dbReference type="GO" id="GO:0006415">
    <property type="term" value="P:translational termination"/>
    <property type="evidence" value="ECO:0007669"/>
    <property type="project" value="UniProtKB-UniRule"/>
</dbReference>
<evidence type="ECO:0000313" key="8">
    <source>
        <dbReference type="Proteomes" id="UP000199433"/>
    </source>
</evidence>
<dbReference type="GO" id="GO:0043023">
    <property type="term" value="F:ribosomal large subunit binding"/>
    <property type="evidence" value="ECO:0007669"/>
    <property type="project" value="TreeGrafter"/>
</dbReference>
<dbReference type="EMBL" id="FNFK01000002">
    <property type="protein sequence ID" value="SDJ70016.1"/>
    <property type="molecule type" value="Genomic_DNA"/>
</dbReference>
<dbReference type="STRING" id="426701.SAMN04488098_1002115"/>
<evidence type="ECO:0000256" key="3">
    <source>
        <dbReference type="ARBA" id="ARBA00022490"/>
    </source>
</evidence>
<dbReference type="CDD" id="cd00520">
    <property type="entry name" value="RRF"/>
    <property type="match status" value="1"/>
</dbReference>
<reference evidence="8" key="1">
    <citation type="submission" date="2016-10" db="EMBL/GenBank/DDBJ databases">
        <authorList>
            <person name="Varghese N."/>
            <person name="Submissions S."/>
        </authorList>
    </citation>
    <scope>NUCLEOTIDE SEQUENCE [LARGE SCALE GENOMIC DNA]</scope>
    <source>
        <strain evidence="8">DSM 19181</strain>
    </source>
</reference>
<name>A0A1G8VVN1_9LACT</name>
<accession>A0A1G8VVN1</accession>
<dbReference type="PANTHER" id="PTHR20982:SF3">
    <property type="entry name" value="MITOCHONDRIAL RIBOSOME RECYCLING FACTOR PSEUDO 1"/>
    <property type="match status" value="1"/>
</dbReference>
<dbReference type="OrthoDB" id="9804006at2"/>
<evidence type="ECO:0000256" key="5">
    <source>
        <dbReference type="HAMAP-Rule" id="MF_00040"/>
    </source>
</evidence>
<proteinExistence type="inferred from homology"/>
<dbReference type="NCBIfam" id="TIGR00496">
    <property type="entry name" value="frr"/>
    <property type="match status" value="1"/>
</dbReference>
<protein>
    <recommendedName>
        <fullName evidence="5">Ribosome-recycling factor</fullName>
        <shortName evidence="5">RRF</shortName>
    </recommendedName>
    <alternativeName>
        <fullName evidence="5">Ribosome-releasing factor</fullName>
    </alternativeName>
</protein>
<evidence type="ECO:0000313" key="7">
    <source>
        <dbReference type="EMBL" id="SDJ70016.1"/>
    </source>
</evidence>
<evidence type="ECO:0000256" key="2">
    <source>
        <dbReference type="ARBA" id="ARBA00005912"/>
    </source>
</evidence>
<comment type="similarity">
    <text evidence="2 5">Belongs to the RRF family.</text>
</comment>
<comment type="function">
    <text evidence="5">Responsible for the release of ribosomes from messenger RNA at the termination of protein biosynthesis. May increase the efficiency of translation by recycling ribosomes from one round of translation to another.</text>
</comment>
<dbReference type="InterPro" id="IPR023584">
    <property type="entry name" value="Ribosome_recyc_fac_dom"/>
</dbReference>
<dbReference type="FunFam" id="1.10.132.20:FF:000001">
    <property type="entry name" value="Ribosome-recycling factor"/>
    <property type="match status" value="1"/>
</dbReference>
<dbReference type="AlphaFoldDB" id="A0A1G8VVN1"/>
<dbReference type="Pfam" id="PF01765">
    <property type="entry name" value="RRF"/>
    <property type="match status" value="1"/>
</dbReference>
<dbReference type="SUPFAM" id="SSF55194">
    <property type="entry name" value="Ribosome recycling factor, RRF"/>
    <property type="match status" value="1"/>
</dbReference>
<dbReference type="Gene3D" id="3.30.1360.40">
    <property type="match status" value="1"/>
</dbReference>
<keyword evidence="8" id="KW-1185">Reference proteome</keyword>
<dbReference type="FunFam" id="3.30.1360.40:FF:000001">
    <property type="entry name" value="Ribosome-recycling factor"/>
    <property type="match status" value="1"/>
</dbReference>
<dbReference type="Gene3D" id="1.10.132.20">
    <property type="entry name" value="Ribosome-recycling factor"/>
    <property type="match status" value="1"/>
</dbReference>
<comment type="subcellular location">
    <subcellularLocation>
        <location evidence="1 5">Cytoplasm</location>
    </subcellularLocation>
</comment>
<evidence type="ECO:0000256" key="1">
    <source>
        <dbReference type="ARBA" id="ARBA00004496"/>
    </source>
</evidence>
<evidence type="ECO:0000256" key="4">
    <source>
        <dbReference type="ARBA" id="ARBA00022917"/>
    </source>
</evidence>
<keyword evidence="3 5" id="KW-0963">Cytoplasm</keyword>
<gene>
    <name evidence="5" type="primary">frr</name>
    <name evidence="7" type="ORF">SAMN04488098_1002115</name>
</gene>
<dbReference type="Proteomes" id="UP000199433">
    <property type="component" value="Unassembled WGS sequence"/>
</dbReference>
<dbReference type="PANTHER" id="PTHR20982">
    <property type="entry name" value="RIBOSOME RECYCLING FACTOR"/>
    <property type="match status" value="1"/>
</dbReference>
<dbReference type="InterPro" id="IPR002661">
    <property type="entry name" value="Ribosome_recyc_fac"/>
</dbReference>
<dbReference type="InterPro" id="IPR036191">
    <property type="entry name" value="RRF_sf"/>
</dbReference>
<organism evidence="7 8">
    <name type="scientific">Alkalibacterium thalassium</name>
    <dbReference type="NCBI Taxonomy" id="426701"/>
    <lineage>
        <taxon>Bacteria</taxon>
        <taxon>Bacillati</taxon>
        <taxon>Bacillota</taxon>
        <taxon>Bacilli</taxon>
        <taxon>Lactobacillales</taxon>
        <taxon>Carnobacteriaceae</taxon>
        <taxon>Alkalibacterium</taxon>
    </lineage>
</organism>
<dbReference type="HAMAP" id="MF_00040">
    <property type="entry name" value="RRF"/>
    <property type="match status" value="1"/>
</dbReference>
<keyword evidence="4 5" id="KW-0648">Protein biosynthesis</keyword>